<name>A0A0X8XUK7_9CORY</name>
<keyword evidence="3" id="KW-1185">Reference proteome</keyword>
<dbReference type="AlphaFoldDB" id="A0A0X8XUK7"/>
<evidence type="ECO:0000313" key="2">
    <source>
        <dbReference type="EMBL" id="CUU64873.1"/>
    </source>
</evidence>
<protein>
    <submittedName>
        <fullName evidence="2">Uncharacterized protein</fullName>
    </submittedName>
</protein>
<organism evidence="2 3">
    <name type="scientific">Corynebacterium variabile</name>
    <dbReference type="NCBI Taxonomy" id="1727"/>
    <lineage>
        <taxon>Bacteria</taxon>
        <taxon>Bacillati</taxon>
        <taxon>Actinomycetota</taxon>
        <taxon>Actinomycetes</taxon>
        <taxon>Mycobacteriales</taxon>
        <taxon>Corynebacteriaceae</taxon>
        <taxon>Corynebacterium</taxon>
    </lineage>
</organism>
<sequence length="257" mass="26323">MGDAAEKTDGPLADVVDDLRHRITLITGESPVVPVPETTPEPVAEPEHGAPQEPTSTDRPVTLASDALGVPSWLGRHLTRGGLPRGAVTDAADCPAALVDILATVTASGGCAAVVGYPQLALAAVEAAGGDLDRTVVIPDPSPHTGAVLGTLVEGLDLVLHHTAKPVAPTAARPVDARLRRSSCALVVVGGWPGARLHLDWRADGVTGLGRGSGRIRGVTLTGRAHGQGQPPVHFRESLGEPATQPVASSRLLERAL</sequence>
<reference evidence="3" key="1">
    <citation type="submission" date="2015-11" db="EMBL/GenBank/DDBJ databases">
        <authorList>
            <person name="Dugat-Bony E."/>
        </authorList>
    </citation>
    <scope>NUCLEOTIDE SEQUENCE [LARGE SCALE GENOMIC DNA]</scope>
    <source>
        <strain evidence="3">Mu292</strain>
    </source>
</reference>
<evidence type="ECO:0000313" key="3">
    <source>
        <dbReference type="Proteomes" id="UP000182498"/>
    </source>
</evidence>
<feature type="region of interest" description="Disordered" evidence="1">
    <location>
        <begin position="222"/>
        <end position="257"/>
    </location>
</feature>
<feature type="region of interest" description="Disordered" evidence="1">
    <location>
        <begin position="28"/>
        <end position="60"/>
    </location>
</feature>
<accession>A0A0X8XUK7</accession>
<evidence type="ECO:0000256" key="1">
    <source>
        <dbReference type="SAM" id="MobiDB-lite"/>
    </source>
</evidence>
<dbReference type="RefSeq" id="WP_255307592.1">
    <property type="nucleotide sequence ID" value="NZ_FAUH01000001.1"/>
</dbReference>
<proteinExistence type="predicted"/>
<gene>
    <name evidence="2" type="ORF">CVAR292_00178</name>
</gene>
<dbReference type="EMBL" id="FAUH01000001">
    <property type="protein sequence ID" value="CUU64873.1"/>
    <property type="molecule type" value="Genomic_DNA"/>
</dbReference>
<dbReference type="Proteomes" id="UP000182498">
    <property type="component" value="Unassembled WGS sequence"/>
</dbReference>